<dbReference type="RefSeq" id="XP_013320243.1">
    <property type="nucleotide sequence ID" value="XM_013464789.1"/>
</dbReference>
<keyword evidence="2" id="KW-0560">Oxidoreductase</keyword>
<evidence type="ECO:0000256" key="1">
    <source>
        <dbReference type="ARBA" id="ARBA00008072"/>
    </source>
</evidence>
<dbReference type="Pfam" id="PF00107">
    <property type="entry name" value="ADH_zinc_N"/>
    <property type="match status" value="1"/>
</dbReference>
<evidence type="ECO:0000313" key="6">
    <source>
        <dbReference type="Proteomes" id="UP000054342"/>
    </source>
</evidence>
<dbReference type="InterPro" id="IPR036291">
    <property type="entry name" value="NAD(P)-bd_dom_sf"/>
</dbReference>
<evidence type="ECO:0000256" key="2">
    <source>
        <dbReference type="ARBA" id="ARBA00023002"/>
    </source>
</evidence>
<comment type="similarity">
    <text evidence="1">Belongs to the zinc-containing alcohol dehydrogenase family.</text>
</comment>
<name>A0A0D2FHL8_9EURO</name>
<proteinExistence type="inferred from homology"/>
<feature type="domain" description="Alcohol dehydrogenase-like C-terminal" evidence="3">
    <location>
        <begin position="176"/>
        <end position="251"/>
    </location>
</feature>
<dbReference type="InterPro" id="IPR013149">
    <property type="entry name" value="ADH-like_C"/>
</dbReference>
<reference evidence="5 6" key="1">
    <citation type="submission" date="2015-01" db="EMBL/GenBank/DDBJ databases">
        <title>The Genome Sequence of Exophiala xenobiotica CBS118157.</title>
        <authorList>
            <consortium name="The Broad Institute Genomics Platform"/>
            <person name="Cuomo C."/>
            <person name="de Hoog S."/>
            <person name="Gorbushina A."/>
            <person name="Stielow B."/>
            <person name="Teixiera M."/>
            <person name="Abouelleil A."/>
            <person name="Chapman S.B."/>
            <person name="Priest M."/>
            <person name="Young S.K."/>
            <person name="Wortman J."/>
            <person name="Nusbaum C."/>
            <person name="Birren B."/>
        </authorList>
    </citation>
    <scope>NUCLEOTIDE SEQUENCE [LARGE SCALE GENOMIC DNA]</scope>
    <source>
        <strain evidence="5 6">CBS 118157</strain>
    </source>
</reference>
<sequence>MATQTALALTKIGQPLTKITLPRPEIVDAKDILIKIAAVGLTPLDYKLRDDGYFNIGARLPAVIGGDLVGTVLTSGHEVSSSFPAGATVFAQCNFLNPSAGGLQEYTVINGEYAGIVPANISITEAALYPINAMTSAVALFTPDGFDLPFPGTPEAQSFDYPSQTVVIIGGGSNTGKLAIQLARIAGIGTIIAIASKSNEEVLKSYGATHVIARQDKHIEKQVRDVVGDDLIHVLDTINTPDRTLALSMLSNTKQGILAHLTPGSSSEVLRAQKEAGVRESGVQGFSHRYPEFGRLFWKIFPEWLESGRIKSINTKSLRDWMQTRSMLRLMSIGITKAESGIMSALGKRPWPTE</sequence>
<dbReference type="SUPFAM" id="SSF51735">
    <property type="entry name" value="NAD(P)-binding Rossmann-fold domains"/>
    <property type="match status" value="1"/>
</dbReference>
<dbReference type="Pfam" id="PF08240">
    <property type="entry name" value="ADH_N"/>
    <property type="match status" value="1"/>
</dbReference>
<dbReference type="PANTHER" id="PTHR45348:SF2">
    <property type="entry name" value="ZINC-TYPE ALCOHOL DEHYDROGENASE-LIKE PROTEIN C2E1P3.01"/>
    <property type="match status" value="1"/>
</dbReference>
<dbReference type="AlphaFoldDB" id="A0A0D2FHL8"/>
<dbReference type="Gene3D" id="3.40.50.720">
    <property type="entry name" value="NAD(P)-binding Rossmann-like Domain"/>
    <property type="match status" value="1"/>
</dbReference>
<dbReference type="OrthoDB" id="9992527at2759"/>
<feature type="domain" description="Alcohol dehydrogenase-like N-terminal" evidence="4">
    <location>
        <begin position="29"/>
        <end position="113"/>
    </location>
</feature>
<dbReference type="SUPFAM" id="SSF50129">
    <property type="entry name" value="GroES-like"/>
    <property type="match status" value="1"/>
</dbReference>
<evidence type="ECO:0000313" key="5">
    <source>
        <dbReference type="EMBL" id="KIW59659.1"/>
    </source>
</evidence>
<dbReference type="HOGENOM" id="CLU_026673_16_5_1"/>
<dbReference type="InterPro" id="IPR011032">
    <property type="entry name" value="GroES-like_sf"/>
</dbReference>
<dbReference type="Proteomes" id="UP000054342">
    <property type="component" value="Unassembled WGS sequence"/>
</dbReference>
<evidence type="ECO:0000259" key="3">
    <source>
        <dbReference type="Pfam" id="PF00107"/>
    </source>
</evidence>
<dbReference type="InterPro" id="IPR013154">
    <property type="entry name" value="ADH-like_N"/>
</dbReference>
<dbReference type="EMBL" id="KN847318">
    <property type="protein sequence ID" value="KIW59659.1"/>
    <property type="molecule type" value="Genomic_DNA"/>
</dbReference>
<dbReference type="GeneID" id="25326002"/>
<dbReference type="GO" id="GO:0016651">
    <property type="term" value="F:oxidoreductase activity, acting on NAD(P)H"/>
    <property type="evidence" value="ECO:0007669"/>
    <property type="project" value="InterPro"/>
</dbReference>
<dbReference type="STRING" id="348802.A0A0D2FHL8"/>
<gene>
    <name evidence="5" type="ORF">PV05_04094</name>
</gene>
<evidence type="ECO:0008006" key="7">
    <source>
        <dbReference type="Google" id="ProtNLM"/>
    </source>
</evidence>
<protein>
    <recommendedName>
        <fullName evidence="7">Enoyl reductase (ER) domain-containing protein</fullName>
    </recommendedName>
</protein>
<evidence type="ECO:0000259" key="4">
    <source>
        <dbReference type="Pfam" id="PF08240"/>
    </source>
</evidence>
<dbReference type="PANTHER" id="PTHR45348">
    <property type="entry name" value="HYPOTHETICAL OXIDOREDUCTASE (EUROFUNG)"/>
    <property type="match status" value="1"/>
</dbReference>
<dbReference type="Gene3D" id="3.90.180.10">
    <property type="entry name" value="Medium-chain alcohol dehydrogenases, catalytic domain"/>
    <property type="match status" value="1"/>
</dbReference>
<keyword evidence="6" id="KW-1185">Reference proteome</keyword>
<accession>A0A0D2FHL8</accession>
<organism evidence="5 6">
    <name type="scientific">Exophiala xenobiotica</name>
    <dbReference type="NCBI Taxonomy" id="348802"/>
    <lineage>
        <taxon>Eukaryota</taxon>
        <taxon>Fungi</taxon>
        <taxon>Dikarya</taxon>
        <taxon>Ascomycota</taxon>
        <taxon>Pezizomycotina</taxon>
        <taxon>Eurotiomycetes</taxon>
        <taxon>Chaetothyriomycetidae</taxon>
        <taxon>Chaetothyriales</taxon>
        <taxon>Herpotrichiellaceae</taxon>
        <taxon>Exophiala</taxon>
    </lineage>
</organism>
<dbReference type="InterPro" id="IPR047122">
    <property type="entry name" value="Trans-enoyl_RdTase-like"/>
</dbReference>